<protein>
    <submittedName>
        <fullName evidence="2">Acetyltransferase, GNAT family</fullName>
    </submittedName>
</protein>
<reference evidence="2 3" key="1">
    <citation type="journal article" date="2013" name="PLoS ONE">
        <title>Cultivation and Complete Genome Sequencing of Gloeobacter kilaueensis sp. nov., from a Lava Cave in Kilauea Caldera, Hawai'i.</title>
        <authorList>
            <person name="Saw J.H."/>
            <person name="Schatz M."/>
            <person name="Brown M.V."/>
            <person name="Kunkel D.D."/>
            <person name="Foster J.S."/>
            <person name="Shick H."/>
            <person name="Christensen S."/>
            <person name="Hou S."/>
            <person name="Wan X."/>
            <person name="Donachie S.P."/>
        </authorList>
    </citation>
    <scope>NUCLEOTIDE SEQUENCE [LARGE SCALE GENOMIC DNA]</scope>
    <source>
        <strain evidence="3">JS</strain>
    </source>
</reference>
<dbReference type="CDD" id="cd04301">
    <property type="entry name" value="NAT_SF"/>
    <property type="match status" value="1"/>
</dbReference>
<keyword evidence="2" id="KW-0808">Transferase</keyword>
<dbReference type="STRING" id="1183438.GKIL_2553"/>
<dbReference type="SUPFAM" id="SSF55729">
    <property type="entry name" value="Acyl-CoA N-acyltransferases (Nat)"/>
    <property type="match status" value="1"/>
</dbReference>
<dbReference type="Gene3D" id="3.40.630.30">
    <property type="match status" value="1"/>
</dbReference>
<feature type="domain" description="N-acetyltransferase" evidence="1">
    <location>
        <begin position="5"/>
        <end position="152"/>
    </location>
</feature>
<evidence type="ECO:0000313" key="3">
    <source>
        <dbReference type="Proteomes" id="UP000017396"/>
    </source>
</evidence>
<name>U5QMJ9_GLOK1</name>
<dbReference type="InterPro" id="IPR000182">
    <property type="entry name" value="GNAT_dom"/>
</dbReference>
<dbReference type="KEGG" id="glj:GKIL_2553"/>
<gene>
    <name evidence="2" type="ORF">GKIL_2553</name>
</gene>
<dbReference type="AlphaFoldDB" id="U5QMJ9"/>
<keyword evidence="3" id="KW-1185">Reference proteome</keyword>
<dbReference type="Pfam" id="PF00583">
    <property type="entry name" value="Acetyltransf_1"/>
    <property type="match status" value="1"/>
</dbReference>
<dbReference type="HOGENOM" id="CLU_119999_1_0_3"/>
<organism evidence="2 3">
    <name type="scientific">Gloeobacter kilaueensis (strain ATCC BAA-2537 / CCAP 1431/1 / ULC 316 / JS1)</name>
    <dbReference type="NCBI Taxonomy" id="1183438"/>
    <lineage>
        <taxon>Bacteria</taxon>
        <taxon>Bacillati</taxon>
        <taxon>Cyanobacteriota</taxon>
        <taxon>Cyanophyceae</taxon>
        <taxon>Gloeobacterales</taxon>
        <taxon>Gloeobacteraceae</taxon>
        <taxon>Gloeobacter</taxon>
    </lineage>
</organism>
<dbReference type="GO" id="GO:0016747">
    <property type="term" value="F:acyltransferase activity, transferring groups other than amino-acyl groups"/>
    <property type="evidence" value="ECO:0007669"/>
    <property type="project" value="InterPro"/>
</dbReference>
<sequence length="154" mass="17671">MVFLYEVRECLPEGFEALLTDSLNDGYQFLQRLKDEWFSGANCFARPGECLRAACEEDRLIGIGGINIDPYLNDPTRGRIRHLYVHSNFRRKSVASLILRTLEKDAVCHFHTLTLRTNNPEADLFYLKLGFLRVQGHSFVTHQKVLGSLDPRVS</sequence>
<dbReference type="PROSITE" id="PS51186">
    <property type="entry name" value="GNAT"/>
    <property type="match status" value="1"/>
</dbReference>
<dbReference type="eggNOG" id="COG0456">
    <property type="taxonomic scope" value="Bacteria"/>
</dbReference>
<dbReference type="EMBL" id="CP003587">
    <property type="protein sequence ID" value="AGY58799.1"/>
    <property type="molecule type" value="Genomic_DNA"/>
</dbReference>
<dbReference type="InterPro" id="IPR016181">
    <property type="entry name" value="Acyl_CoA_acyltransferase"/>
</dbReference>
<evidence type="ECO:0000313" key="2">
    <source>
        <dbReference type="EMBL" id="AGY58799.1"/>
    </source>
</evidence>
<evidence type="ECO:0000259" key="1">
    <source>
        <dbReference type="PROSITE" id="PS51186"/>
    </source>
</evidence>
<dbReference type="Proteomes" id="UP000017396">
    <property type="component" value="Chromosome"/>
</dbReference>
<proteinExistence type="predicted"/>
<accession>U5QMJ9</accession>